<dbReference type="EMBL" id="KI966371">
    <property type="protein sequence ID" value="EWC48783.1"/>
    <property type="molecule type" value="Genomic_DNA"/>
</dbReference>
<evidence type="ECO:0000313" key="2">
    <source>
        <dbReference type="EMBL" id="EWC48783.1"/>
    </source>
</evidence>
<keyword evidence="1" id="KW-0812">Transmembrane</keyword>
<keyword evidence="3" id="KW-1185">Reference proteome</keyword>
<reference evidence="2 3" key="1">
    <citation type="submission" date="2013-05" db="EMBL/GenBank/DDBJ databases">
        <title>Drechslerella stenobrocha genome reveals carnivorous origination and mechanical trapping mechanism of predatory fungi.</title>
        <authorList>
            <person name="Liu X."/>
            <person name="Zhang W."/>
            <person name="Liu K."/>
        </authorList>
    </citation>
    <scope>NUCLEOTIDE SEQUENCE [LARGE SCALE GENOMIC DNA]</scope>
    <source>
        <strain evidence="2 3">248</strain>
    </source>
</reference>
<proteinExistence type="predicted"/>
<evidence type="ECO:0000313" key="3">
    <source>
        <dbReference type="Proteomes" id="UP000024837"/>
    </source>
</evidence>
<keyword evidence="1" id="KW-0472">Membrane</keyword>
<dbReference type="Proteomes" id="UP000024837">
    <property type="component" value="Unassembled WGS sequence"/>
</dbReference>
<dbReference type="AlphaFoldDB" id="W7I8Z3"/>
<feature type="transmembrane region" description="Helical" evidence="1">
    <location>
        <begin position="85"/>
        <end position="110"/>
    </location>
</feature>
<dbReference type="OrthoDB" id="5314245at2759"/>
<keyword evidence="1" id="KW-1133">Transmembrane helix</keyword>
<name>W7I8Z3_9PEZI</name>
<gene>
    <name evidence="2" type="ORF">DRE_00088</name>
</gene>
<protein>
    <submittedName>
        <fullName evidence="2">Uncharacterized protein</fullName>
    </submittedName>
</protein>
<organism evidence="2 3">
    <name type="scientific">Drechslerella stenobrocha 248</name>
    <dbReference type="NCBI Taxonomy" id="1043628"/>
    <lineage>
        <taxon>Eukaryota</taxon>
        <taxon>Fungi</taxon>
        <taxon>Dikarya</taxon>
        <taxon>Ascomycota</taxon>
        <taxon>Pezizomycotina</taxon>
        <taxon>Orbiliomycetes</taxon>
        <taxon>Orbiliales</taxon>
        <taxon>Orbiliaceae</taxon>
        <taxon>Drechslerella</taxon>
    </lineage>
</organism>
<evidence type="ECO:0000256" key="1">
    <source>
        <dbReference type="SAM" id="Phobius"/>
    </source>
</evidence>
<sequence length="160" mass="17610">MPAEVVETEHLEAEQALLNVRANLEKLHRLAPHTLPKSKFATIISLLPTSQEILAPPPPQGAATASAFATFRFIRTALVSTVFRLWWTIIYGLALIGGATVGVVFFAYLITKLPWETTYTSGGQSWGSGDWQRSWQSYATAVTSHATKITEVPELDAREL</sequence>
<accession>W7I8Z3</accession>
<dbReference type="HOGENOM" id="CLU_1652112_0_0_1"/>